<evidence type="ECO:0000313" key="3">
    <source>
        <dbReference type="Proteomes" id="UP001358586"/>
    </source>
</evidence>
<feature type="domain" description="RNase H type-1" evidence="1">
    <location>
        <begin position="46"/>
        <end position="134"/>
    </location>
</feature>
<dbReference type="InterPro" id="IPR002156">
    <property type="entry name" value="RNaseH_domain"/>
</dbReference>
<reference evidence="2 3" key="1">
    <citation type="submission" date="2023-03" db="EMBL/GenBank/DDBJ databases">
        <title>WGS of Gossypium arboreum.</title>
        <authorList>
            <person name="Yu D."/>
        </authorList>
    </citation>
    <scope>NUCLEOTIDE SEQUENCE [LARGE SCALE GENOMIC DNA]</scope>
    <source>
        <tissue evidence="2">Leaf</tissue>
    </source>
</reference>
<proteinExistence type="predicted"/>
<dbReference type="EMBL" id="JARKNE010000006">
    <property type="protein sequence ID" value="KAK5825154.1"/>
    <property type="molecule type" value="Genomic_DNA"/>
</dbReference>
<sequence>MKLGAQVAYFVINYLKELDRLNKHVPERRVHTARWVAPLGLRFKINFNVAFNKHRNELCSGLVVRNEKVNVIFSKTIMNANILPVFTTEAMACFQALNLKIHLGLREVEVEEYSRSVICKLQKEKEDRLKLQRL</sequence>
<dbReference type="Proteomes" id="UP001358586">
    <property type="component" value="Chromosome 6"/>
</dbReference>
<evidence type="ECO:0000259" key="1">
    <source>
        <dbReference type="Pfam" id="PF13456"/>
    </source>
</evidence>
<comment type="caution">
    <text evidence="2">The sequence shown here is derived from an EMBL/GenBank/DDBJ whole genome shotgun (WGS) entry which is preliminary data.</text>
</comment>
<gene>
    <name evidence="2" type="ORF">PVK06_019959</name>
</gene>
<dbReference type="Pfam" id="PF13456">
    <property type="entry name" value="RVT_3"/>
    <property type="match status" value="1"/>
</dbReference>
<accession>A0ABR0PL33</accession>
<name>A0ABR0PL33_GOSAR</name>
<evidence type="ECO:0000313" key="2">
    <source>
        <dbReference type="EMBL" id="KAK5825154.1"/>
    </source>
</evidence>
<protein>
    <recommendedName>
        <fullName evidence="1">RNase H type-1 domain-containing protein</fullName>
    </recommendedName>
</protein>
<keyword evidence="3" id="KW-1185">Reference proteome</keyword>
<organism evidence="2 3">
    <name type="scientific">Gossypium arboreum</name>
    <name type="common">Tree cotton</name>
    <name type="synonym">Gossypium nanking</name>
    <dbReference type="NCBI Taxonomy" id="29729"/>
    <lineage>
        <taxon>Eukaryota</taxon>
        <taxon>Viridiplantae</taxon>
        <taxon>Streptophyta</taxon>
        <taxon>Embryophyta</taxon>
        <taxon>Tracheophyta</taxon>
        <taxon>Spermatophyta</taxon>
        <taxon>Magnoliopsida</taxon>
        <taxon>eudicotyledons</taxon>
        <taxon>Gunneridae</taxon>
        <taxon>Pentapetalae</taxon>
        <taxon>rosids</taxon>
        <taxon>malvids</taxon>
        <taxon>Malvales</taxon>
        <taxon>Malvaceae</taxon>
        <taxon>Malvoideae</taxon>
        <taxon>Gossypium</taxon>
    </lineage>
</organism>